<dbReference type="GO" id="GO:0016020">
    <property type="term" value="C:membrane"/>
    <property type="evidence" value="ECO:0007669"/>
    <property type="project" value="UniProtKB-SubCell"/>
</dbReference>
<protein>
    <recommendedName>
        <fullName evidence="7">Isoprenylcysteine carboxylmethyltransferase family protein</fullName>
    </recommendedName>
</protein>
<evidence type="ECO:0000313" key="6">
    <source>
        <dbReference type="EMBL" id="SCJ79472.1"/>
    </source>
</evidence>
<name>A0A1C6JBM0_9FIRM</name>
<dbReference type="PANTHER" id="PTHR12714">
    <property type="entry name" value="PROTEIN-S ISOPRENYLCYSTEINE O-METHYLTRANSFERASE"/>
    <property type="match status" value="1"/>
</dbReference>
<evidence type="ECO:0000256" key="4">
    <source>
        <dbReference type="ARBA" id="ARBA00023136"/>
    </source>
</evidence>
<dbReference type="GO" id="GO:0004671">
    <property type="term" value="F:protein C-terminal S-isoprenylcysteine carboxyl O-methyltransferase activity"/>
    <property type="evidence" value="ECO:0007669"/>
    <property type="project" value="InterPro"/>
</dbReference>
<dbReference type="Pfam" id="PF04140">
    <property type="entry name" value="ICMT"/>
    <property type="match status" value="1"/>
</dbReference>
<evidence type="ECO:0000256" key="2">
    <source>
        <dbReference type="ARBA" id="ARBA00022692"/>
    </source>
</evidence>
<proteinExistence type="predicted"/>
<sequence length="193" mass="21586">MMYRFLAAAILLCFYGTYLGKMLCQRRRGIQTDQMAKGDKPSSVRRTELVMKVATFLLAAVQAVSVLCGWSMMPAPARAAGAVLGLVGDGIFLAAVYTMRDSWRAGIAQGQNTQLVHSGIYRYSRNPAFLGFDVMYLGVLLLCFNPLLLLCTLFAIAMLHRQILQEEAFLPTAFGEAYTSYCRQVRRYWGRGR</sequence>
<dbReference type="EMBL" id="FMHG01000001">
    <property type="protein sequence ID" value="SCJ79472.1"/>
    <property type="molecule type" value="Genomic_DNA"/>
</dbReference>
<reference evidence="6" key="1">
    <citation type="submission" date="2015-09" db="EMBL/GenBank/DDBJ databases">
        <authorList>
            <consortium name="Pathogen Informatics"/>
        </authorList>
    </citation>
    <scope>NUCLEOTIDE SEQUENCE</scope>
    <source>
        <strain evidence="6">2789STDY5834896</strain>
    </source>
</reference>
<accession>A0A1C6JBM0</accession>
<keyword evidence="2 5" id="KW-0812">Transmembrane</keyword>
<feature type="transmembrane region" description="Helical" evidence="5">
    <location>
        <begin position="134"/>
        <end position="159"/>
    </location>
</feature>
<gene>
    <name evidence="6" type="ORF">SAMEA3545359_02068</name>
</gene>
<feature type="transmembrane region" description="Helical" evidence="5">
    <location>
        <begin position="50"/>
        <end position="72"/>
    </location>
</feature>
<evidence type="ECO:0008006" key="7">
    <source>
        <dbReference type="Google" id="ProtNLM"/>
    </source>
</evidence>
<evidence type="ECO:0000256" key="1">
    <source>
        <dbReference type="ARBA" id="ARBA00004141"/>
    </source>
</evidence>
<organism evidence="6">
    <name type="scientific">uncultured Anaerotruncus sp</name>
    <dbReference type="NCBI Taxonomy" id="905011"/>
    <lineage>
        <taxon>Bacteria</taxon>
        <taxon>Bacillati</taxon>
        <taxon>Bacillota</taxon>
        <taxon>Clostridia</taxon>
        <taxon>Eubacteriales</taxon>
        <taxon>Oscillospiraceae</taxon>
        <taxon>Anaerotruncus</taxon>
        <taxon>environmental samples</taxon>
    </lineage>
</organism>
<keyword evidence="4 5" id="KW-0472">Membrane</keyword>
<dbReference type="Gene3D" id="1.20.120.1630">
    <property type="match status" value="1"/>
</dbReference>
<keyword evidence="3 5" id="KW-1133">Transmembrane helix</keyword>
<dbReference type="InterPro" id="IPR007269">
    <property type="entry name" value="ICMT_MeTrfase"/>
</dbReference>
<dbReference type="PANTHER" id="PTHR12714:SF9">
    <property type="entry name" value="PROTEIN-S-ISOPRENYLCYSTEINE O-METHYLTRANSFERASE"/>
    <property type="match status" value="1"/>
</dbReference>
<dbReference type="AlphaFoldDB" id="A0A1C6JBM0"/>
<evidence type="ECO:0000256" key="5">
    <source>
        <dbReference type="SAM" id="Phobius"/>
    </source>
</evidence>
<evidence type="ECO:0000256" key="3">
    <source>
        <dbReference type="ARBA" id="ARBA00022989"/>
    </source>
</evidence>
<comment type="subcellular location">
    <subcellularLocation>
        <location evidence="1">Membrane</location>
        <topology evidence="1">Multi-pass membrane protein</topology>
    </subcellularLocation>
</comment>